<name>A0ACB7YSU0_9ERIC</name>
<sequence>MKKLCRRKVTVHPSPPLISDHLAFLPATILTLAAALSPEDREVLAYLISCSSSGDFSSHHRNTQKKMTSSSTSSSGDHQPSFNCDCFRCYTSYWVRWDSSPSRQTIHEIIDAFEDDQLGGQRKREKSSTRRERRKRGEKGLGELKRTESVELGESESVEEISVCGGENCGGGGDEGVEKGTVRKFVSFVGEKFWSTVWS</sequence>
<protein>
    <submittedName>
        <fullName evidence="1">Uncharacterized protein</fullName>
    </submittedName>
</protein>
<proteinExistence type="predicted"/>
<dbReference type="Proteomes" id="UP000828048">
    <property type="component" value="Chromosome 3"/>
</dbReference>
<reference evidence="1 2" key="1">
    <citation type="journal article" date="2021" name="Hortic Res">
        <title>High-quality reference genome and annotation aids understanding of berry development for evergreen blueberry (Vaccinium darrowii).</title>
        <authorList>
            <person name="Yu J."/>
            <person name="Hulse-Kemp A.M."/>
            <person name="Babiker E."/>
            <person name="Staton M."/>
        </authorList>
    </citation>
    <scope>NUCLEOTIDE SEQUENCE [LARGE SCALE GENOMIC DNA]</scope>
    <source>
        <strain evidence="2">cv. NJ 8807/NJ 8810</strain>
        <tissue evidence="1">Young leaf</tissue>
    </source>
</reference>
<comment type="caution">
    <text evidence="1">The sequence shown here is derived from an EMBL/GenBank/DDBJ whole genome shotgun (WGS) entry which is preliminary data.</text>
</comment>
<evidence type="ECO:0000313" key="2">
    <source>
        <dbReference type="Proteomes" id="UP000828048"/>
    </source>
</evidence>
<evidence type="ECO:0000313" key="1">
    <source>
        <dbReference type="EMBL" id="KAH7856497.1"/>
    </source>
</evidence>
<gene>
    <name evidence="1" type="ORF">Vadar_002087</name>
</gene>
<dbReference type="EMBL" id="CM037153">
    <property type="protein sequence ID" value="KAH7856497.1"/>
    <property type="molecule type" value="Genomic_DNA"/>
</dbReference>
<accession>A0ACB7YSU0</accession>
<keyword evidence="2" id="KW-1185">Reference proteome</keyword>
<organism evidence="1 2">
    <name type="scientific">Vaccinium darrowii</name>
    <dbReference type="NCBI Taxonomy" id="229202"/>
    <lineage>
        <taxon>Eukaryota</taxon>
        <taxon>Viridiplantae</taxon>
        <taxon>Streptophyta</taxon>
        <taxon>Embryophyta</taxon>
        <taxon>Tracheophyta</taxon>
        <taxon>Spermatophyta</taxon>
        <taxon>Magnoliopsida</taxon>
        <taxon>eudicotyledons</taxon>
        <taxon>Gunneridae</taxon>
        <taxon>Pentapetalae</taxon>
        <taxon>asterids</taxon>
        <taxon>Ericales</taxon>
        <taxon>Ericaceae</taxon>
        <taxon>Vaccinioideae</taxon>
        <taxon>Vaccinieae</taxon>
        <taxon>Vaccinium</taxon>
    </lineage>
</organism>